<protein>
    <submittedName>
        <fullName evidence="2">Uncharacterized protein</fullName>
    </submittedName>
</protein>
<evidence type="ECO:0000313" key="3">
    <source>
        <dbReference type="Proteomes" id="UP000886998"/>
    </source>
</evidence>
<keyword evidence="3" id="KW-1185">Reference proteome</keyword>
<evidence type="ECO:0000313" key="1">
    <source>
        <dbReference type="EMBL" id="GFY60096.1"/>
    </source>
</evidence>
<dbReference type="EMBL" id="BMAV01012977">
    <property type="protein sequence ID" value="GFY60096.1"/>
    <property type="molecule type" value="Genomic_DNA"/>
</dbReference>
<sequence>MDFVPQTKDYRSFPILLSSEITQTRENFFNGHNMHVDHRQPTWNLITWRITHCFNVNEWVDITAECVVGPIRFLTLQVSDLLSEGFPELLSPVYADV</sequence>
<proteinExistence type="predicted"/>
<evidence type="ECO:0000313" key="2">
    <source>
        <dbReference type="EMBL" id="GFY70123.1"/>
    </source>
</evidence>
<organism evidence="2 3">
    <name type="scientific">Trichonephila inaurata madagascariensis</name>
    <dbReference type="NCBI Taxonomy" id="2747483"/>
    <lineage>
        <taxon>Eukaryota</taxon>
        <taxon>Metazoa</taxon>
        <taxon>Ecdysozoa</taxon>
        <taxon>Arthropoda</taxon>
        <taxon>Chelicerata</taxon>
        <taxon>Arachnida</taxon>
        <taxon>Araneae</taxon>
        <taxon>Araneomorphae</taxon>
        <taxon>Entelegynae</taxon>
        <taxon>Araneoidea</taxon>
        <taxon>Nephilidae</taxon>
        <taxon>Trichonephila</taxon>
        <taxon>Trichonephila inaurata</taxon>
    </lineage>
</organism>
<dbReference type="AlphaFoldDB" id="A0A8X6YG90"/>
<comment type="caution">
    <text evidence="2">The sequence shown here is derived from an EMBL/GenBank/DDBJ whole genome shotgun (WGS) entry which is preliminary data.</text>
</comment>
<accession>A0A8X6YG90</accession>
<gene>
    <name evidence="2" type="ORF">TNIN_268121</name>
    <name evidence="1" type="ORF">TNIN_32571</name>
</gene>
<dbReference type="EMBL" id="BMAV01018040">
    <property type="protein sequence ID" value="GFY70123.1"/>
    <property type="molecule type" value="Genomic_DNA"/>
</dbReference>
<name>A0A8X6YG90_9ARAC</name>
<dbReference type="Proteomes" id="UP000886998">
    <property type="component" value="Unassembled WGS sequence"/>
</dbReference>
<reference evidence="2" key="1">
    <citation type="submission" date="2020-08" db="EMBL/GenBank/DDBJ databases">
        <title>Multicomponent nature underlies the extraordinary mechanical properties of spider dragline silk.</title>
        <authorList>
            <person name="Kono N."/>
            <person name="Nakamura H."/>
            <person name="Mori M."/>
            <person name="Yoshida Y."/>
            <person name="Ohtoshi R."/>
            <person name="Malay A.D."/>
            <person name="Moran D.A.P."/>
            <person name="Tomita M."/>
            <person name="Numata K."/>
            <person name="Arakawa K."/>
        </authorList>
    </citation>
    <scope>NUCLEOTIDE SEQUENCE</scope>
</reference>